<name>A0A8H7N642_BIOOC</name>
<evidence type="ECO:0000313" key="3">
    <source>
        <dbReference type="Proteomes" id="UP000616885"/>
    </source>
</evidence>
<dbReference type="PANTHER" id="PTHR46599">
    <property type="entry name" value="PIGGYBAC TRANSPOSABLE ELEMENT-DERIVED PROTEIN 4"/>
    <property type="match status" value="1"/>
</dbReference>
<reference evidence="2" key="1">
    <citation type="submission" date="2020-10" db="EMBL/GenBank/DDBJ databases">
        <title>High-Quality Genome Resource of Clonostachys rosea strain S41 by Oxford Nanopore Long-Read Sequencing.</title>
        <authorList>
            <person name="Wang H."/>
        </authorList>
    </citation>
    <scope>NUCLEOTIDE SEQUENCE</scope>
    <source>
        <strain evidence="2">S41</strain>
    </source>
</reference>
<accession>A0A8H7N642</accession>
<evidence type="ECO:0000313" key="2">
    <source>
        <dbReference type="EMBL" id="KAF9749789.1"/>
    </source>
</evidence>
<proteinExistence type="predicted"/>
<dbReference type="AlphaFoldDB" id="A0A8H7N642"/>
<dbReference type="EMBL" id="JADCTT010000007">
    <property type="protein sequence ID" value="KAF9749789.1"/>
    <property type="molecule type" value="Genomic_DNA"/>
</dbReference>
<organism evidence="2 3">
    <name type="scientific">Bionectria ochroleuca</name>
    <name type="common">Gliocladium roseum</name>
    <dbReference type="NCBI Taxonomy" id="29856"/>
    <lineage>
        <taxon>Eukaryota</taxon>
        <taxon>Fungi</taxon>
        <taxon>Dikarya</taxon>
        <taxon>Ascomycota</taxon>
        <taxon>Pezizomycotina</taxon>
        <taxon>Sordariomycetes</taxon>
        <taxon>Hypocreomycetidae</taxon>
        <taxon>Hypocreales</taxon>
        <taxon>Bionectriaceae</taxon>
        <taxon>Clonostachys</taxon>
    </lineage>
</organism>
<gene>
    <name evidence="2" type="ORF">IM811_015816</name>
</gene>
<protein>
    <recommendedName>
        <fullName evidence="1">PiggyBac transposable element-derived protein domain-containing protein</fullName>
    </recommendedName>
</protein>
<sequence>MKDLPDHPVDLFQLFCPESLVIKWASWTNAWVEFLIEQAGDSLSPTARLRRWKRTSVAELYIWLSVLIYIGSHPQTRIEDYWVTSSIDDDLRPTYPIIQYMTYDRFHLLFRYIRIFPPFESTSDSLNRMISRVSEWSDHIQHISTSLFEPGTAISVDECMIRFKGRSSAKVTIPRKPTPTGLKVWAAAQQGYFLRWRFHLPAAAVKATRKPSQRRRPRGLLATKKAADEISLAETQAVVLDLVLQLPIASYHVFFDNLFSTPDLLRALRERGVAATGTARVNSGIYKPFVKAKEQDNKGQLMWPYNKLEAVSTADDLVNQIAFKDNSLVLFLTSYFTGDEVEDHKRKRPSSSHRRARQAQLFFGDIKELIIPTPSIVISYNHQMNGVDRGDQLRANCSYKHRIRRGPWQALAWTFLLETILTNTYILQRKSQSSWKPADNQKTWRRQLCNDIIRVYRHDGASRKNFTSGDRKTVYSQHKHVPDFKSRECQPCKGIQIGQIHTRSSSKRPALAQIDGNAPKKRGRRTEYGCSVCQVPICTSQNCWYFYHQQIIT</sequence>
<dbReference type="Proteomes" id="UP000616885">
    <property type="component" value="Unassembled WGS sequence"/>
</dbReference>
<dbReference type="InterPro" id="IPR029526">
    <property type="entry name" value="PGBD"/>
</dbReference>
<comment type="caution">
    <text evidence="2">The sequence shown here is derived from an EMBL/GenBank/DDBJ whole genome shotgun (WGS) entry which is preliminary data.</text>
</comment>
<evidence type="ECO:0000259" key="1">
    <source>
        <dbReference type="Pfam" id="PF13843"/>
    </source>
</evidence>
<dbReference type="Pfam" id="PF13843">
    <property type="entry name" value="DDE_Tnp_1_7"/>
    <property type="match status" value="1"/>
</dbReference>
<feature type="domain" description="PiggyBac transposable element-derived protein" evidence="1">
    <location>
        <begin position="8"/>
        <end position="425"/>
    </location>
</feature>
<dbReference type="PANTHER" id="PTHR46599:SF3">
    <property type="entry name" value="PIGGYBAC TRANSPOSABLE ELEMENT-DERIVED PROTEIN 4"/>
    <property type="match status" value="1"/>
</dbReference>